<dbReference type="InterPro" id="IPR001466">
    <property type="entry name" value="Beta-lactam-related"/>
</dbReference>
<dbReference type="PANTHER" id="PTHR43283:SF7">
    <property type="entry name" value="BETA-LACTAMASE-RELATED DOMAIN-CONTAINING PROTEIN"/>
    <property type="match status" value="1"/>
</dbReference>
<dbReference type="STRING" id="692418.SAMN04488029_3543"/>
<dbReference type="PANTHER" id="PTHR43283">
    <property type="entry name" value="BETA-LACTAMASE-RELATED"/>
    <property type="match status" value="1"/>
</dbReference>
<evidence type="ECO:0000313" key="2">
    <source>
        <dbReference type="EMBL" id="SMD37927.1"/>
    </source>
</evidence>
<sequence length="363" mass="40725">MKQSIIIVILIGLGTMGCFYNEPVPSDQNVWPVAMPSDFGMNEELLLTMDSVISISPNSGISSIVIVKEGHLVFEKYYNGTDRRSLFGLSGISSSLVNAALGRAIDLGLIASVDDSLFKYIPEYAQEFEDSPIKKNITFEHLMAMKSGLSWREFSGGFDDLLSDTDYIIQSEDWVEYLLSKPLEALPGTRYSFNSAMAMLIAAAIENVYGDSFKNFMVKEALNTIDVKDVEIERIGDNENVAWGISMTTLDLTKIGYLYLEKGDWFGRQVLDQNYVESSSAIQTHVDFNNDFGWMWWRYAEDNFFLSFLSENDTFFAGGIGNERLYIVPHLELVVAVTGVQIEGNFSLSAPLVFRDYILGSLR</sequence>
<gene>
    <name evidence="2" type="ORF">SAMN04488029_3543</name>
</gene>
<evidence type="ECO:0000313" key="3">
    <source>
        <dbReference type="Proteomes" id="UP000192472"/>
    </source>
</evidence>
<dbReference type="OrthoDB" id="9773047at2"/>
<feature type="domain" description="Beta-lactamase-related" evidence="1">
    <location>
        <begin position="63"/>
        <end position="337"/>
    </location>
</feature>
<keyword evidence="3" id="KW-1185">Reference proteome</keyword>
<dbReference type="PROSITE" id="PS51257">
    <property type="entry name" value="PROKAR_LIPOPROTEIN"/>
    <property type="match status" value="1"/>
</dbReference>
<dbReference type="EMBL" id="FWYF01000004">
    <property type="protein sequence ID" value="SMD37927.1"/>
    <property type="molecule type" value="Genomic_DNA"/>
</dbReference>
<proteinExistence type="predicted"/>
<dbReference type="SUPFAM" id="SSF56601">
    <property type="entry name" value="beta-lactamase/transpeptidase-like"/>
    <property type="match status" value="1"/>
</dbReference>
<organism evidence="2 3">
    <name type="scientific">Reichenbachiella faecimaris</name>
    <dbReference type="NCBI Taxonomy" id="692418"/>
    <lineage>
        <taxon>Bacteria</taxon>
        <taxon>Pseudomonadati</taxon>
        <taxon>Bacteroidota</taxon>
        <taxon>Cytophagia</taxon>
        <taxon>Cytophagales</taxon>
        <taxon>Reichenbachiellaceae</taxon>
        <taxon>Reichenbachiella</taxon>
    </lineage>
</organism>
<dbReference type="Proteomes" id="UP000192472">
    <property type="component" value="Unassembled WGS sequence"/>
</dbReference>
<dbReference type="InterPro" id="IPR012338">
    <property type="entry name" value="Beta-lactam/transpept-like"/>
</dbReference>
<dbReference type="Gene3D" id="3.40.710.10">
    <property type="entry name" value="DD-peptidase/beta-lactamase superfamily"/>
    <property type="match status" value="1"/>
</dbReference>
<dbReference type="AlphaFoldDB" id="A0A1W2GMQ0"/>
<evidence type="ECO:0000259" key="1">
    <source>
        <dbReference type="Pfam" id="PF00144"/>
    </source>
</evidence>
<dbReference type="RefSeq" id="WP_084374175.1">
    <property type="nucleotide sequence ID" value="NZ_FWYF01000004.1"/>
</dbReference>
<reference evidence="2 3" key="1">
    <citation type="submission" date="2017-04" db="EMBL/GenBank/DDBJ databases">
        <authorList>
            <person name="Afonso C.L."/>
            <person name="Miller P.J."/>
            <person name="Scott M.A."/>
            <person name="Spackman E."/>
            <person name="Goraichik I."/>
            <person name="Dimitrov K.M."/>
            <person name="Suarez D.L."/>
            <person name="Swayne D.E."/>
        </authorList>
    </citation>
    <scope>NUCLEOTIDE SEQUENCE [LARGE SCALE GENOMIC DNA]</scope>
    <source>
        <strain evidence="2 3">DSM 26133</strain>
    </source>
</reference>
<accession>A0A1W2GMQ0</accession>
<name>A0A1W2GMQ0_REIFA</name>
<dbReference type="Pfam" id="PF00144">
    <property type="entry name" value="Beta-lactamase"/>
    <property type="match status" value="1"/>
</dbReference>
<dbReference type="InterPro" id="IPR050789">
    <property type="entry name" value="Diverse_Enzym_Activities"/>
</dbReference>
<protein>
    <submittedName>
        <fullName evidence="2">CubicO group peptidase, beta-lactamase class C family</fullName>
    </submittedName>
</protein>